<dbReference type="AlphaFoldDB" id="A0A1F8B7N6"/>
<dbReference type="Proteomes" id="UP000179018">
    <property type="component" value="Unassembled WGS sequence"/>
</dbReference>
<evidence type="ECO:0000313" key="2">
    <source>
        <dbReference type="Proteomes" id="UP000179018"/>
    </source>
</evidence>
<gene>
    <name evidence="1" type="ORF">A3A75_02060</name>
</gene>
<organism evidence="1 2">
    <name type="scientific">Candidatus Woesebacteria bacterium RIFCSPLOWO2_01_FULL_39_10</name>
    <dbReference type="NCBI Taxonomy" id="1802516"/>
    <lineage>
        <taxon>Bacteria</taxon>
        <taxon>Candidatus Woeseibacteriota</taxon>
    </lineage>
</organism>
<reference evidence="1 2" key="1">
    <citation type="journal article" date="2016" name="Nat. Commun.">
        <title>Thousands of microbial genomes shed light on interconnected biogeochemical processes in an aquifer system.</title>
        <authorList>
            <person name="Anantharaman K."/>
            <person name="Brown C.T."/>
            <person name="Hug L.A."/>
            <person name="Sharon I."/>
            <person name="Castelle C.J."/>
            <person name="Probst A.J."/>
            <person name="Thomas B.C."/>
            <person name="Singh A."/>
            <person name="Wilkins M.J."/>
            <person name="Karaoz U."/>
            <person name="Brodie E.L."/>
            <person name="Williams K.H."/>
            <person name="Hubbard S.S."/>
            <person name="Banfield J.F."/>
        </authorList>
    </citation>
    <scope>NUCLEOTIDE SEQUENCE [LARGE SCALE GENOMIC DNA]</scope>
</reference>
<dbReference type="EMBL" id="MGHC01000017">
    <property type="protein sequence ID" value="OGM59719.1"/>
    <property type="molecule type" value="Genomic_DNA"/>
</dbReference>
<accession>A0A1F8B7N6</accession>
<name>A0A1F8B7N6_9BACT</name>
<comment type="caution">
    <text evidence="1">The sequence shown here is derived from an EMBL/GenBank/DDBJ whole genome shotgun (WGS) entry which is preliminary data.</text>
</comment>
<proteinExistence type="predicted"/>
<evidence type="ECO:0000313" key="1">
    <source>
        <dbReference type="EMBL" id="OGM59719.1"/>
    </source>
</evidence>
<sequence length="106" mass="11454">MSLELDHLNKLINYNAAKDQGAGKLKLPQALRTLRNSNISPDDPCMKEAGKAVLNSAEVPRGFSETVTLDDGTNVTVDYPDAKVVDTSARGDGVKKIIIVPYTRTP</sequence>
<protein>
    <submittedName>
        <fullName evidence="1">Uncharacterized protein</fullName>
    </submittedName>
</protein>